<organism evidence="6 7">
    <name type="scientific">Ornithinimicrobium cerasi</name>
    <dbReference type="NCBI Taxonomy" id="2248773"/>
    <lineage>
        <taxon>Bacteria</taxon>
        <taxon>Bacillati</taxon>
        <taxon>Actinomycetota</taxon>
        <taxon>Actinomycetes</taxon>
        <taxon>Micrococcales</taxon>
        <taxon>Ornithinimicrobiaceae</taxon>
        <taxon>Ornithinimicrobium</taxon>
    </lineage>
</organism>
<dbReference type="Pfam" id="PF13180">
    <property type="entry name" value="PDZ_2"/>
    <property type="match status" value="1"/>
</dbReference>
<dbReference type="SUPFAM" id="SSF50156">
    <property type="entry name" value="PDZ domain-like"/>
    <property type="match status" value="1"/>
</dbReference>
<name>A0A285VPX5_9MICO</name>
<dbReference type="PRINTS" id="PR00834">
    <property type="entry name" value="PROTEASES2C"/>
</dbReference>
<feature type="domain" description="PDZ" evidence="5">
    <location>
        <begin position="376"/>
        <end position="441"/>
    </location>
</feature>
<dbReference type="InterPro" id="IPR036034">
    <property type="entry name" value="PDZ_sf"/>
</dbReference>
<dbReference type="InterPro" id="IPR051201">
    <property type="entry name" value="Chloro_Bact_Ser_Proteases"/>
</dbReference>
<evidence type="ECO:0000256" key="4">
    <source>
        <dbReference type="SAM" id="MobiDB-lite"/>
    </source>
</evidence>
<proteinExistence type="inferred from homology"/>
<feature type="region of interest" description="Disordered" evidence="4">
    <location>
        <begin position="1"/>
        <end position="108"/>
    </location>
</feature>
<accession>A0A285VPX5</accession>
<dbReference type="Proteomes" id="UP000219688">
    <property type="component" value="Unassembled WGS sequence"/>
</dbReference>
<evidence type="ECO:0000259" key="5">
    <source>
        <dbReference type="PROSITE" id="PS50106"/>
    </source>
</evidence>
<dbReference type="SUPFAM" id="SSF50494">
    <property type="entry name" value="Trypsin-like serine proteases"/>
    <property type="match status" value="1"/>
</dbReference>
<evidence type="ECO:0000256" key="2">
    <source>
        <dbReference type="ARBA" id="ARBA00022670"/>
    </source>
</evidence>
<protein>
    <submittedName>
        <fullName evidence="6">Putative serine protease PepD</fullName>
    </submittedName>
</protein>
<keyword evidence="3" id="KW-0378">Hydrolase</keyword>
<dbReference type="Pfam" id="PF13365">
    <property type="entry name" value="Trypsin_2"/>
    <property type="match status" value="1"/>
</dbReference>
<feature type="compositionally biased region" description="Low complexity" evidence="4">
    <location>
        <begin position="61"/>
        <end position="79"/>
    </location>
</feature>
<feature type="region of interest" description="Disordered" evidence="4">
    <location>
        <begin position="139"/>
        <end position="164"/>
    </location>
</feature>
<feature type="compositionally biased region" description="Low complexity" evidence="4">
    <location>
        <begin position="86"/>
        <end position="99"/>
    </location>
</feature>
<feature type="compositionally biased region" description="Polar residues" evidence="4">
    <location>
        <begin position="1"/>
        <end position="12"/>
    </location>
</feature>
<comment type="similarity">
    <text evidence="1">Belongs to the peptidase S1C family.</text>
</comment>
<keyword evidence="7" id="KW-1185">Reference proteome</keyword>
<dbReference type="GO" id="GO:0006508">
    <property type="term" value="P:proteolysis"/>
    <property type="evidence" value="ECO:0007669"/>
    <property type="project" value="UniProtKB-KW"/>
</dbReference>
<dbReference type="PANTHER" id="PTHR43343:SF3">
    <property type="entry name" value="PROTEASE DO-LIKE 8, CHLOROPLASTIC"/>
    <property type="match status" value="1"/>
</dbReference>
<feature type="compositionally biased region" description="Low complexity" evidence="4">
    <location>
        <begin position="147"/>
        <end position="164"/>
    </location>
</feature>
<evidence type="ECO:0000256" key="1">
    <source>
        <dbReference type="ARBA" id="ARBA00010541"/>
    </source>
</evidence>
<dbReference type="InterPro" id="IPR001478">
    <property type="entry name" value="PDZ"/>
</dbReference>
<sequence length="477" mass="46814">MVSDGDMTTTPTGPQPDPSGPDPRDPWAAPLRPVDEDGHNPFGTASRGPDQTVPVPSAQESPATAYAAPPSSAAPASAAPAPPSSSAPFTTPSSSAPPAGRRTRRPRRWGDVAVASVLAAVLSSGGTYAAIRAADDGNAGASTTVSAGEDGAADATDGGAAEGTTVSLTGEQDWRSVAGAVSPSVVSIDVAGQLGSGTGSGVVWDTDGHVVTNAHVVEGAEQLRVVLNDGRSYAASVVGSDTSSDLAVVRLETVPDGLTPIGVGDDDALAVGDPVMAVGNPLGLSGTVTTGIVSALDRPVTTGGGQGERVVTNAIQTSAAINPGNSGGALVNGAGQLVGINSSIASLPSAGQSQAGSIGIGFAIPATKVRLIAGQLIGTGTAQHAFLGVGLLDGRVQVDGAVLTGAEVQAVEGGSPAEQVGLQPGDVIVGIDGESITSSDALIGQVRERGSGEEAVLEFVRDGERTEVTTTLATRAD</sequence>
<reference evidence="7" key="1">
    <citation type="submission" date="2017-08" db="EMBL/GenBank/DDBJ databases">
        <authorList>
            <person name="Varghese N."/>
            <person name="Submissions S."/>
        </authorList>
    </citation>
    <scope>NUCLEOTIDE SEQUENCE [LARGE SCALE GENOMIC DNA]</scope>
    <source>
        <strain evidence="7">USBA17B2</strain>
    </source>
</reference>
<dbReference type="PANTHER" id="PTHR43343">
    <property type="entry name" value="PEPTIDASE S12"/>
    <property type="match status" value="1"/>
</dbReference>
<dbReference type="GO" id="GO:0004252">
    <property type="term" value="F:serine-type endopeptidase activity"/>
    <property type="evidence" value="ECO:0007669"/>
    <property type="project" value="InterPro"/>
</dbReference>
<dbReference type="InterPro" id="IPR001940">
    <property type="entry name" value="Peptidase_S1C"/>
</dbReference>
<dbReference type="PROSITE" id="PS50106">
    <property type="entry name" value="PDZ"/>
    <property type="match status" value="1"/>
</dbReference>
<gene>
    <name evidence="6" type="ORF">SAMN05421879_106155</name>
</gene>
<dbReference type="InterPro" id="IPR043504">
    <property type="entry name" value="Peptidase_S1_PA_chymotrypsin"/>
</dbReference>
<dbReference type="AlphaFoldDB" id="A0A285VPX5"/>
<dbReference type="InterPro" id="IPR009003">
    <property type="entry name" value="Peptidase_S1_PA"/>
</dbReference>
<dbReference type="EMBL" id="OBQK01000006">
    <property type="protein sequence ID" value="SOC56003.1"/>
    <property type="molecule type" value="Genomic_DNA"/>
</dbReference>
<evidence type="ECO:0000313" key="7">
    <source>
        <dbReference type="Proteomes" id="UP000219688"/>
    </source>
</evidence>
<evidence type="ECO:0000313" key="6">
    <source>
        <dbReference type="EMBL" id="SOC56003.1"/>
    </source>
</evidence>
<dbReference type="Gene3D" id="2.30.42.10">
    <property type="match status" value="1"/>
</dbReference>
<dbReference type="SMART" id="SM00228">
    <property type="entry name" value="PDZ"/>
    <property type="match status" value="1"/>
</dbReference>
<keyword evidence="2 6" id="KW-0645">Protease</keyword>
<evidence type="ECO:0000256" key="3">
    <source>
        <dbReference type="ARBA" id="ARBA00022801"/>
    </source>
</evidence>
<dbReference type="Gene3D" id="2.40.10.10">
    <property type="entry name" value="Trypsin-like serine proteases"/>
    <property type="match status" value="2"/>
</dbReference>